<reference evidence="15" key="3">
    <citation type="submission" date="2020-05" db="EMBL/GenBank/DDBJ databases">
        <title>Electrophorus electricus (electric eel) genome, fEleEle1, primary haplotype.</title>
        <authorList>
            <person name="Myers G."/>
            <person name="Meyer A."/>
            <person name="Fedrigo O."/>
            <person name="Formenti G."/>
            <person name="Rhie A."/>
            <person name="Tracey A."/>
            <person name="Sims Y."/>
            <person name="Jarvis E.D."/>
        </authorList>
    </citation>
    <scope>NUCLEOTIDE SEQUENCE [LARGE SCALE GENOMIC DNA]</scope>
</reference>
<dbReference type="GO" id="GO:0003700">
    <property type="term" value="F:DNA-binding transcription factor activity"/>
    <property type="evidence" value="ECO:0007669"/>
    <property type="project" value="UniProtKB-UniRule"/>
</dbReference>
<evidence type="ECO:0000256" key="12">
    <source>
        <dbReference type="PROSITE-ProRule" id="PRU00309"/>
    </source>
</evidence>
<dbReference type="InterPro" id="IPR006612">
    <property type="entry name" value="THAP_Znf"/>
</dbReference>
<dbReference type="GO" id="GO:0001935">
    <property type="term" value="P:endothelial cell proliferation"/>
    <property type="evidence" value="ECO:0007669"/>
    <property type="project" value="UniProtKB-UniRule"/>
</dbReference>
<keyword evidence="8 12" id="KW-0238">DNA-binding</keyword>
<evidence type="ECO:0000256" key="5">
    <source>
        <dbReference type="ARBA" id="ARBA00022833"/>
    </source>
</evidence>
<evidence type="ECO:0000256" key="8">
    <source>
        <dbReference type="ARBA" id="ARBA00023125"/>
    </source>
</evidence>
<reference evidence="16" key="1">
    <citation type="journal article" date="2014" name="Science">
        <title>Nonhuman genetics. Genomic basis for the convergent evolution of electric organs.</title>
        <authorList>
            <person name="Gallant J.R."/>
            <person name="Traeger L.L."/>
            <person name="Volkening J.D."/>
            <person name="Moffett H."/>
            <person name="Chen P.H."/>
            <person name="Novina C.D."/>
            <person name="Phillips G.N.Jr."/>
            <person name="Anand R."/>
            <person name="Wells G.B."/>
            <person name="Pinch M."/>
            <person name="Guth R."/>
            <person name="Unguez G.A."/>
            <person name="Albert J.S."/>
            <person name="Zakon H.H."/>
            <person name="Samanta M.P."/>
            <person name="Sussman M.R."/>
        </authorList>
    </citation>
    <scope>NUCLEOTIDE SEQUENCE [LARGE SCALE GENOMIC DNA]</scope>
</reference>
<protein>
    <recommendedName>
        <fullName evidence="13">THAP domain-containing protein 1</fullName>
    </recommendedName>
</protein>
<dbReference type="PANTHER" id="PTHR46600">
    <property type="entry name" value="THAP DOMAIN-CONTAINING"/>
    <property type="match status" value="1"/>
</dbReference>
<keyword evidence="6 13" id="KW-0805">Transcription regulation</keyword>
<dbReference type="STRING" id="8005.ENSEEEP00000038092"/>
<evidence type="ECO:0000256" key="1">
    <source>
        <dbReference type="ARBA" id="ARBA00004642"/>
    </source>
</evidence>
<evidence type="ECO:0000256" key="9">
    <source>
        <dbReference type="ARBA" id="ARBA00023163"/>
    </source>
</evidence>
<name>A0A4W4GKM7_ELEEL</name>
<keyword evidence="10 13" id="KW-0539">Nucleus</keyword>
<evidence type="ECO:0000256" key="6">
    <source>
        <dbReference type="ARBA" id="ARBA00023015"/>
    </source>
</evidence>
<organism evidence="15 16">
    <name type="scientific">Electrophorus electricus</name>
    <name type="common">Electric eel</name>
    <name type="synonym">Gymnotus electricus</name>
    <dbReference type="NCBI Taxonomy" id="8005"/>
    <lineage>
        <taxon>Eukaryota</taxon>
        <taxon>Metazoa</taxon>
        <taxon>Chordata</taxon>
        <taxon>Craniata</taxon>
        <taxon>Vertebrata</taxon>
        <taxon>Euteleostomi</taxon>
        <taxon>Actinopterygii</taxon>
        <taxon>Neopterygii</taxon>
        <taxon>Teleostei</taxon>
        <taxon>Ostariophysi</taxon>
        <taxon>Gymnotiformes</taxon>
        <taxon>Gymnotoidei</taxon>
        <taxon>Gymnotidae</taxon>
        <taxon>Electrophorus</taxon>
    </lineage>
</organism>
<dbReference type="SMART" id="SM00980">
    <property type="entry name" value="THAP"/>
    <property type="match status" value="1"/>
</dbReference>
<evidence type="ECO:0000256" key="2">
    <source>
        <dbReference type="ARBA" id="ARBA00006177"/>
    </source>
</evidence>
<evidence type="ECO:0000256" key="13">
    <source>
        <dbReference type="RuleBase" id="RU369073"/>
    </source>
</evidence>
<keyword evidence="11 13" id="KW-0131">Cell cycle</keyword>
<dbReference type="SUPFAM" id="SSF57716">
    <property type="entry name" value="Glucocorticoid receptor-like (DNA-binding domain)"/>
    <property type="match status" value="1"/>
</dbReference>
<comment type="similarity">
    <text evidence="2 13">Belongs to the THAP1 family.</text>
</comment>
<dbReference type="AlphaFoldDB" id="A0A4W4GKM7"/>
<keyword evidence="5" id="KW-0862">Zinc</keyword>
<keyword evidence="9 13" id="KW-0804">Transcription</keyword>
<dbReference type="PROSITE" id="PS50950">
    <property type="entry name" value="ZF_THAP"/>
    <property type="match status" value="1"/>
</dbReference>
<dbReference type="SMART" id="SM00692">
    <property type="entry name" value="DM3"/>
    <property type="match status" value="1"/>
</dbReference>
<dbReference type="Ensembl" id="ENSEEET00000038534.2">
    <property type="protein sequence ID" value="ENSEEEP00000038092.2"/>
    <property type="gene ID" value="ENSEEEG00000018097.2"/>
</dbReference>
<keyword evidence="7 13" id="KW-0175">Coiled coil</keyword>
<evidence type="ECO:0000256" key="7">
    <source>
        <dbReference type="ARBA" id="ARBA00023054"/>
    </source>
</evidence>
<proteinExistence type="inferred from homology"/>
<keyword evidence="4 12" id="KW-0863">Zinc-finger</keyword>
<keyword evidence="16" id="KW-1185">Reference proteome</keyword>
<dbReference type="Pfam" id="PF05485">
    <property type="entry name" value="THAP"/>
    <property type="match status" value="1"/>
</dbReference>
<dbReference type="GO" id="GO:0043565">
    <property type="term" value="F:sequence-specific DNA binding"/>
    <property type="evidence" value="ECO:0007669"/>
    <property type="project" value="UniProtKB-UniRule"/>
</dbReference>
<sequence>SAVWKCIVPGCSNTNTSTRFHSFPLSNGALCRSWLQSIRHPTFLSDTDVKVIRQERLMVCSDHFVVADYKGRCLKDGAVPSVFPWTAIRVEMLSLLIPTPALLLYQCSYCYMGGYQGVLWSETDQ</sequence>
<dbReference type="GeneTree" id="ENSGT00940000180259"/>
<comment type="subcellular location">
    <subcellularLocation>
        <location evidence="1 13">Nucleus</location>
        <location evidence="1 13">Nucleoplasm</location>
    </subcellularLocation>
</comment>
<dbReference type="Proteomes" id="UP000314983">
    <property type="component" value="Chromosome 19"/>
</dbReference>
<keyword evidence="3" id="KW-0479">Metal-binding</keyword>
<reference evidence="15" key="5">
    <citation type="submission" date="2025-09" db="UniProtKB">
        <authorList>
            <consortium name="Ensembl"/>
        </authorList>
    </citation>
    <scope>IDENTIFICATION</scope>
</reference>
<dbReference type="InterPro" id="IPR026516">
    <property type="entry name" value="THAP1/10"/>
</dbReference>
<dbReference type="OMA" id="LMTRIHG"/>
<dbReference type="PANTHER" id="PTHR46600:SF1">
    <property type="entry name" value="THAP DOMAIN-CONTAINING PROTEIN 1"/>
    <property type="match status" value="1"/>
</dbReference>
<accession>A0A4W4GKM7</accession>
<dbReference type="GO" id="GO:0008270">
    <property type="term" value="F:zinc ion binding"/>
    <property type="evidence" value="ECO:0007669"/>
    <property type="project" value="UniProtKB-KW"/>
</dbReference>
<dbReference type="GO" id="GO:0005654">
    <property type="term" value="C:nucleoplasm"/>
    <property type="evidence" value="ECO:0007669"/>
    <property type="project" value="UniProtKB-SubCell"/>
</dbReference>
<comment type="function">
    <text evidence="13">DNA-binding transcription regulator that regulates endothelial cell proliferation and G1/S cell-cycle progression. Specifically binds the 5'-[AT]NTNN[GT]GGCA[AGT]-3' core DNA sequence and acts by modulating expression of pRB-E2F cell-cycle target genes.</text>
</comment>
<evidence type="ECO:0000256" key="10">
    <source>
        <dbReference type="ARBA" id="ARBA00023242"/>
    </source>
</evidence>
<reference evidence="16" key="2">
    <citation type="journal article" date="2017" name="Sci. Adv.">
        <title>A tail of two voltages: Proteomic comparison of the three electric organs of the electric eel.</title>
        <authorList>
            <person name="Traeger L.L."/>
            <person name="Sabat G."/>
            <person name="Barrett-Wilt G.A."/>
            <person name="Wells G.B."/>
            <person name="Sussman M.R."/>
        </authorList>
    </citation>
    <scope>NUCLEOTIDE SEQUENCE [LARGE SCALE GENOMIC DNA]</scope>
</reference>
<feature type="domain" description="THAP-type" evidence="14">
    <location>
        <begin position="1"/>
        <end position="83"/>
    </location>
</feature>
<evidence type="ECO:0000256" key="11">
    <source>
        <dbReference type="ARBA" id="ARBA00023306"/>
    </source>
</evidence>
<evidence type="ECO:0000259" key="14">
    <source>
        <dbReference type="PROSITE" id="PS50950"/>
    </source>
</evidence>
<evidence type="ECO:0000256" key="3">
    <source>
        <dbReference type="ARBA" id="ARBA00022723"/>
    </source>
</evidence>
<evidence type="ECO:0000256" key="4">
    <source>
        <dbReference type="ARBA" id="ARBA00022771"/>
    </source>
</evidence>
<evidence type="ECO:0000313" key="16">
    <source>
        <dbReference type="Proteomes" id="UP000314983"/>
    </source>
</evidence>
<evidence type="ECO:0000313" key="15">
    <source>
        <dbReference type="Ensembl" id="ENSEEEP00000038092.2"/>
    </source>
</evidence>
<reference evidence="15" key="4">
    <citation type="submission" date="2025-08" db="UniProtKB">
        <authorList>
            <consortium name="Ensembl"/>
        </authorList>
    </citation>
    <scope>IDENTIFICATION</scope>
</reference>